<dbReference type="SMART" id="SM00283">
    <property type="entry name" value="MA"/>
    <property type="match status" value="1"/>
</dbReference>
<evidence type="ECO:0000259" key="13">
    <source>
        <dbReference type="PROSITE" id="PS50885"/>
    </source>
</evidence>
<keyword evidence="6 11" id="KW-0472">Membrane</keyword>
<keyword evidence="3" id="KW-0145">Chemotaxis</keyword>
<keyword evidence="15" id="KW-1185">Reference proteome</keyword>
<dbReference type="SMART" id="SM00304">
    <property type="entry name" value="HAMP"/>
    <property type="match status" value="1"/>
</dbReference>
<accession>A0A1M6NI35</accession>
<evidence type="ECO:0000256" key="8">
    <source>
        <dbReference type="ARBA" id="ARBA00029447"/>
    </source>
</evidence>
<dbReference type="InterPro" id="IPR004089">
    <property type="entry name" value="MCPsignal_dom"/>
</dbReference>
<evidence type="ECO:0000256" key="9">
    <source>
        <dbReference type="PROSITE-ProRule" id="PRU00284"/>
    </source>
</evidence>
<feature type="domain" description="Methyl-accepting transducer" evidence="12">
    <location>
        <begin position="447"/>
        <end position="683"/>
    </location>
</feature>
<dbReference type="PANTHER" id="PTHR32089">
    <property type="entry name" value="METHYL-ACCEPTING CHEMOTAXIS PROTEIN MCPB"/>
    <property type="match status" value="1"/>
</dbReference>
<dbReference type="PROSITE" id="PS50111">
    <property type="entry name" value="CHEMOTAXIS_TRANSDUC_2"/>
    <property type="match status" value="1"/>
</dbReference>
<dbReference type="GO" id="GO:0006935">
    <property type="term" value="P:chemotaxis"/>
    <property type="evidence" value="ECO:0007669"/>
    <property type="project" value="UniProtKB-KW"/>
</dbReference>
<dbReference type="GO" id="GO:0007165">
    <property type="term" value="P:signal transduction"/>
    <property type="evidence" value="ECO:0007669"/>
    <property type="project" value="UniProtKB-KW"/>
</dbReference>
<evidence type="ECO:0000256" key="7">
    <source>
        <dbReference type="ARBA" id="ARBA00023224"/>
    </source>
</evidence>
<evidence type="ECO:0000256" key="11">
    <source>
        <dbReference type="SAM" id="Phobius"/>
    </source>
</evidence>
<dbReference type="Pfam" id="PF00672">
    <property type="entry name" value="HAMP"/>
    <property type="match status" value="1"/>
</dbReference>
<dbReference type="EMBL" id="FRAJ01000006">
    <property type="protein sequence ID" value="SHJ95340.1"/>
    <property type="molecule type" value="Genomic_DNA"/>
</dbReference>
<evidence type="ECO:0000313" key="15">
    <source>
        <dbReference type="Proteomes" id="UP000184082"/>
    </source>
</evidence>
<reference evidence="14 15" key="1">
    <citation type="submission" date="2016-11" db="EMBL/GenBank/DDBJ databases">
        <authorList>
            <person name="Jaros S."/>
            <person name="Januszkiewicz K."/>
            <person name="Wedrychowicz H."/>
        </authorList>
    </citation>
    <scope>NUCLEOTIDE SEQUENCE [LARGE SCALE GENOMIC DNA]</scope>
    <source>
        <strain evidence="14 15">DSM 14501</strain>
    </source>
</reference>
<dbReference type="Pfam" id="PF00015">
    <property type="entry name" value="MCPsignal"/>
    <property type="match status" value="1"/>
</dbReference>
<protein>
    <submittedName>
        <fullName evidence="14">Methyl-accepting chemotaxis protein</fullName>
    </submittedName>
</protein>
<dbReference type="GO" id="GO:0005886">
    <property type="term" value="C:plasma membrane"/>
    <property type="evidence" value="ECO:0007669"/>
    <property type="project" value="UniProtKB-SubCell"/>
</dbReference>
<evidence type="ECO:0000313" key="14">
    <source>
        <dbReference type="EMBL" id="SHJ95340.1"/>
    </source>
</evidence>
<dbReference type="PROSITE" id="PS50885">
    <property type="entry name" value="HAMP"/>
    <property type="match status" value="1"/>
</dbReference>
<gene>
    <name evidence="14" type="ORF">SAMN02745883_00893</name>
</gene>
<dbReference type="Proteomes" id="UP000184082">
    <property type="component" value="Unassembled WGS sequence"/>
</dbReference>
<dbReference type="PANTHER" id="PTHR32089:SF112">
    <property type="entry name" value="LYSOZYME-LIKE PROTEIN-RELATED"/>
    <property type="match status" value="1"/>
</dbReference>
<evidence type="ECO:0000256" key="4">
    <source>
        <dbReference type="ARBA" id="ARBA00022692"/>
    </source>
</evidence>
<sequence length="776" mass="85064">MKKGKKNMRLSTKLLIVILLLSLLPLSISTYLNYKEAKKALEERAFEQLISIRDIKKMQIETYFSDLITDMKILKDNYLVKRGIENYEKAFKMGINSDEYKRVEAEFGEKLRKYKEVNGYYDLFLITKSGDVVYTAAREQDFGTNLINGKYKDTPLAEAFNKGLYDITLTDFKYYEVNNEAAAFVSGPIKDENTGEVKGVVVFQIPLDEIDNIMHERSGLGETGETYVVGQDLFMRTDSRFSQQSTILKLKVETVAAKEAIEGKTNNKIIKDYRGVKVFSAYAPLNIKGVNWAILAEIDEKEVLANTKKLLNKTLIIFGISVIVIIFAALIFSRFIVNPIKHLMDLMSKAEKGDLTVKAKVSTGDEIEELANSFNNMIEGQRRVIEEVLNVANQVGNSSEETSSASEEMASSAQNQSEAIGDLTDAMNEMSRAIGESASNVNEMANNINKINDLMQELGKTADDVAKSTEETVTTIVDVTNSLQQMNDSIELVASNSSDASREAENTVKVANDGKKAVDNTIAEMDNVNRVMEDLREVVKGLGKAALQIGDIVEVIDDIAEQTNLLALNASIEAARAGEHGKGFAVVAAAIGDLAEKSGEATKDIAALIKKIQEEVENAVNTTDEGVKQVANGVNLVKNTGMALDKIFKAIENTNQLINEIAAKAEEQAKASKSIMEAVQKVNELSMRVSTSVEEQVASIEGVVEAVEKLNDLSQGVAGVAEEQSASSEEILATVENINVMTKEVASGSEEVAAAAENLAEQAKKLLEVVYRFKIS</sequence>
<evidence type="ECO:0000256" key="2">
    <source>
        <dbReference type="ARBA" id="ARBA00022475"/>
    </source>
</evidence>
<dbReference type="CDD" id="cd11386">
    <property type="entry name" value="MCP_signal"/>
    <property type="match status" value="1"/>
</dbReference>
<evidence type="ECO:0000259" key="12">
    <source>
        <dbReference type="PROSITE" id="PS50111"/>
    </source>
</evidence>
<dbReference type="SUPFAM" id="SSF58104">
    <property type="entry name" value="Methyl-accepting chemotaxis protein (MCP) signaling domain"/>
    <property type="match status" value="3"/>
</dbReference>
<keyword evidence="7 9" id="KW-0807">Transducer</keyword>
<dbReference type="AlphaFoldDB" id="A0A1M6NI35"/>
<evidence type="ECO:0000256" key="10">
    <source>
        <dbReference type="SAM" id="MobiDB-lite"/>
    </source>
</evidence>
<dbReference type="Gene3D" id="1.10.287.950">
    <property type="entry name" value="Methyl-accepting chemotaxis protein"/>
    <property type="match status" value="3"/>
</dbReference>
<organism evidence="14 15">
    <name type="scientific">Caminicella sporogenes DSM 14501</name>
    <dbReference type="NCBI Taxonomy" id="1121266"/>
    <lineage>
        <taxon>Bacteria</taxon>
        <taxon>Bacillati</taxon>
        <taxon>Bacillota</taxon>
        <taxon>Clostridia</taxon>
        <taxon>Peptostreptococcales</taxon>
        <taxon>Caminicellaceae</taxon>
        <taxon>Caminicella</taxon>
    </lineage>
</organism>
<dbReference type="InterPro" id="IPR003660">
    <property type="entry name" value="HAMP_dom"/>
</dbReference>
<dbReference type="CDD" id="cd06225">
    <property type="entry name" value="HAMP"/>
    <property type="match status" value="1"/>
</dbReference>
<dbReference type="CDD" id="cd18774">
    <property type="entry name" value="PDC2_HK_sensor"/>
    <property type="match status" value="1"/>
</dbReference>
<evidence type="ECO:0000256" key="1">
    <source>
        <dbReference type="ARBA" id="ARBA00004651"/>
    </source>
</evidence>
<feature type="domain" description="HAMP" evidence="13">
    <location>
        <begin position="334"/>
        <end position="386"/>
    </location>
</feature>
<feature type="compositionally biased region" description="Low complexity" evidence="10">
    <location>
        <begin position="397"/>
        <end position="417"/>
    </location>
</feature>
<dbReference type="Gene3D" id="3.30.450.20">
    <property type="entry name" value="PAS domain"/>
    <property type="match status" value="1"/>
</dbReference>
<feature type="transmembrane region" description="Helical" evidence="11">
    <location>
        <begin position="315"/>
        <end position="337"/>
    </location>
</feature>
<feature type="region of interest" description="Disordered" evidence="10">
    <location>
        <begin position="396"/>
        <end position="417"/>
    </location>
</feature>
<proteinExistence type="inferred from homology"/>
<keyword evidence="4 11" id="KW-0812">Transmembrane</keyword>
<evidence type="ECO:0000256" key="3">
    <source>
        <dbReference type="ARBA" id="ARBA00022500"/>
    </source>
</evidence>
<keyword evidence="5 11" id="KW-1133">Transmembrane helix</keyword>
<keyword evidence="2" id="KW-1003">Cell membrane</keyword>
<comment type="similarity">
    <text evidence="8">Belongs to the methyl-accepting chemotaxis (MCP) protein family.</text>
</comment>
<dbReference type="InterPro" id="IPR033479">
    <property type="entry name" value="dCache_1"/>
</dbReference>
<evidence type="ECO:0000256" key="5">
    <source>
        <dbReference type="ARBA" id="ARBA00022989"/>
    </source>
</evidence>
<evidence type="ECO:0000256" key="6">
    <source>
        <dbReference type="ARBA" id="ARBA00023136"/>
    </source>
</evidence>
<dbReference type="STRING" id="1121266.SAMN02745883_00893"/>
<dbReference type="RefSeq" id="WP_072966170.1">
    <property type="nucleotide sequence ID" value="NZ_FRAJ01000006.1"/>
</dbReference>
<comment type="subcellular location">
    <subcellularLocation>
        <location evidence="1">Cell membrane</location>
        <topology evidence="1">Multi-pass membrane protein</topology>
    </subcellularLocation>
</comment>
<name>A0A1M6NI35_9FIRM</name>
<dbReference type="Pfam" id="PF02743">
    <property type="entry name" value="dCache_1"/>
    <property type="match status" value="1"/>
</dbReference>